<dbReference type="GO" id="GO:0008270">
    <property type="term" value="F:zinc ion binding"/>
    <property type="evidence" value="ECO:0007669"/>
    <property type="project" value="UniProtKB-KW"/>
</dbReference>
<feature type="domain" description="C2H2-type" evidence="9">
    <location>
        <begin position="163"/>
        <end position="191"/>
    </location>
</feature>
<dbReference type="FunFam" id="3.30.160.60:FF:000110">
    <property type="entry name" value="Zinc finger protein-like"/>
    <property type="match status" value="1"/>
</dbReference>
<protein>
    <recommendedName>
        <fullName evidence="9">C2H2-type domain-containing protein</fullName>
    </recommendedName>
</protein>
<keyword evidence="6" id="KW-0238">DNA-binding</keyword>
<evidence type="ECO:0000256" key="2">
    <source>
        <dbReference type="ARBA" id="ARBA00022723"/>
    </source>
</evidence>
<dbReference type="PANTHER" id="PTHR24404">
    <property type="entry name" value="ZINC FINGER PROTEIN"/>
    <property type="match status" value="1"/>
</dbReference>
<keyword evidence="7" id="KW-0539">Nucleus</keyword>
<dbReference type="FunFam" id="3.30.160.60:FF:000202">
    <property type="entry name" value="Zinc finger protein 574"/>
    <property type="match status" value="1"/>
</dbReference>
<evidence type="ECO:0000256" key="7">
    <source>
        <dbReference type="ARBA" id="ARBA00023242"/>
    </source>
</evidence>
<comment type="caution">
    <text evidence="10">The sequence shown here is derived from an EMBL/GenBank/DDBJ whole genome shotgun (WGS) entry which is preliminary data.</text>
</comment>
<dbReference type="GO" id="GO:0005694">
    <property type="term" value="C:chromosome"/>
    <property type="evidence" value="ECO:0007669"/>
    <property type="project" value="UniProtKB-ARBA"/>
</dbReference>
<reference evidence="10" key="1">
    <citation type="journal article" date="2020" name="Cell">
        <title>Large-Scale Comparative Analyses of Tick Genomes Elucidate Their Genetic Diversity and Vector Capacities.</title>
        <authorList>
            <consortium name="Tick Genome and Microbiome Consortium (TIGMIC)"/>
            <person name="Jia N."/>
            <person name="Wang J."/>
            <person name="Shi W."/>
            <person name="Du L."/>
            <person name="Sun Y."/>
            <person name="Zhan W."/>
            <person name="Jiang J.F."/>
            <person name="Wang Q."/>
            <person name="Zhang B."/>
            <person name="Ji P."/>
            <person name="Bell-Sakyi L."/>
            <person name="Cui X.M."/>
            <person name="Yuan T.T."/>
            <person name="Jiang B.G."/>
            <person name="Yang W.F."/>
            <person name="Lam T.T."/>
            <person name="Chang Q.C."/>
            <person name="Ding S.J."/>
            <person name="Wang X.J."/>
            <person name="Zhu J.G."/>
            <person name="Ruan X.D."/>
            <person name="Zhao L."/>
            <person name="Wei J.T."/>
            <person name="Ye R.Z."/>
            <person name="Que T.C."/>
            <person name="Du C.H."/>
            <person name="Zhou Y.H."/>
            <person name="Cheng J.X."/>
            <person name="Dai P.F."/>
            <person name="Guo W.B."/>
            <person name="Han X.H."/>
            <person name="Huang E.J."/>
            <person name="Li L.F."/>
            <person name="Wei W."/>
            <person name="Gao Y.C."/>
            <person name="Liu J.Z."/>
            <person name="Shao H.Z."/>
            <person name="Wang X."/>
            <person name="Wang C.C."/>
            <person name="Yang T.C."/>
            <person name="Huo Q.B."/>
            <person name="Li W."/>
            <person name="Chen H.Y."/>
            <person name="Chen S.E."/>
            <person name="Zhou L.G."/>
            <person name="Ni X.B."/>
            <person name="Tian J.H."/>
            <person name="Sheng Y."/>
            <person name="Liu T."/>
            <person name="Pan Y.S."/>
            <person name="Xia L.Y."/>
            <person name="Li J."/>
            <person name="Zhao F."/>
            <person name="Cao W.C."/>
        </authorList>
    </citation>
    <scope>NUCLEOTIDE SEQUENCE</scope>
    <source>
        <strain evidence="10">Rmic-2018</strain>
    </source>
</reference>
<evidence type="ECO:0000256" key="6">
    <source>
        <dbReference type="ARBA" id="ARBA00023125"/>
    </source>
</evidence>
<dbReference type="InterPro" id="IPR036236">
    <property type="entry name" value="Znf_C2H2_sf"/>
</dbReference>
<dbReference type="GO" id="GO:0003700">
    <property type="term" value="F:DNA-binding transcription factor activity"/>
    <property type="evidence" value="ECO:0007669"/>
    <property type="project" value="TreeGrafter"/>
</dbReference>
<dbReference type="PROSITE" id="PS00028">
    <property type="entry name" value="ZINC_FINGER_C2H2_1"/>
    <property type="match status" value="3"/>
</dbReference>
<evidence type="ECO:0000256" key="4">
    <source>
        <dbReference type="ARBA" id="ARBA00022771"/>
    </source>
</evidence>
<comment type="subcellular location">
    <subcellularLocation>
        <location evidence="1">Nucleus</location>
    </subcellularLocation>
</comment>
<evidence type="ECO:0000256" key="8">
    <source>
        <dbReference type="PROSITE-ProRule" id="PRU00042"/>
    </source>
</evidence>
<feature type="domain" description="C2H2-type" evidence="9">
    <location>
        <begin position="192"/>
        <end position="220"/>
    </location>
</feature>
<dbReference type="VEuPathDB" id="VectorBase:LOC119179735"/>
<dbReference type="InterPro" id="IPR050589">
    <property type="entry name" value="Ikaros_C2H2-ZF"/>
</dbReference>
<dbReference type="FunFam" id="3.30.160.60:FF:001732">
    <property type="entry name" value="Zgc:162936"/>
    <property type="match status" value="1"/>
</dbReference>
<keyword evidence="4 8" id="KW-0863">Zinc-finger</keyword>
<dbReference type="PANTHER" id="PTHR24404:SF114">
    <property type="entry name" value="KLUMPFUSS, ISOFORM B-RELATED"/>
    <property type="match status" value="1"/>
</dbReference>
<accession>A0A9J6ED01</accession>
<dbReference type="GO" id="GO:0000978">
    <property type="term" value="F:RNA polymerase II cis-regulatory region sequence-specific DNA binding"/>
    <property type="evidence" value="ECO:0007669"/>
    <property type="project" value="TreeGrafter"/>
</dbReference>
<dbReference type="GO" id="GO:0006357">
    <property type="term" value="P:regulation of transcription by RNA polymerase II"/>
    <property type="evidence" value="ECO:0007669"/>
    <property type="project" value="TreeGrafter"/>
</dbReference>
<evidence type="ECO:0000256" key="5">
    <source>
        <dbReference type="ARBA" id="ARBA00022833"/>
    </source>
</evidence>
<gene>
    <name evidence="10" type="ORF">HPB51_022495</name>
</gene>
<dbReference type="InterPro" id="IPR013087">
    <property type="entry name" value="Znf_C2H2_type"/>
</dbReference>
<name>A0A9J6ED01_RHIMP</name>
<evidence type="ECO:0000313" key="10">
    <source>
        <dbReference type="EMBL" id="KAH8031973.1"/>
    </source>
</evidence>
<dbReference type="Proteomes" id="UP000821866">
    <property type="component" value="Chromosome 3"/>
</dbReference>
<dbReference type="Pfam" id="PF00096">
    <property type="entry name" value="zf-C2H2"/>
    <property type="match status" value="2"/>
</dbReference>
<dbReference type="GO" id="GO:0045893">
    <property type="term" value="P:positive regulation of DNA-templated transcription"/>
    <property type="evidence" value="ECO:0007669"/>
    <property type="project" value="UniProtKB-ARBA"/>
</dbReference>
<evidence type="ECO:0000256" key="1">
    <source>
        <dbReference type="ARBA" id="ARBA00004123"/>
    </source>
</evidence>
<proteinExistence type="predicted"/>
<dbReference type="Gene3D" id="3.30.160.60">
    <property type="entry name" value="Classic Zinc Finger"/>
    <property type="match status" value="4"/>
</dbReference>
<keyword evidence="5" id="KW-0862">Zinc</keyword>
<dbReference type="GO" id="GO:0032502">
    <property type="term" value="P:developmental process"/>
    <property type="evidence" value="ECO:0007669"/>
    <property type="project" value="UniProtKB-ARBA"/>
</dbReference>
<feature type="domain" description="C2H2-type" evidence="9">
    <location>
        <begin position="135"/>
        <end position="162"/>
    </location>
</feature>
<dbReference type="SMART" id="SM00355">
    <property type="entry name" value="ZnF_C2H2"/>
    <property type="match status" value="4"/>
</dbReference>
<dbReference type="SUPFAM" id="SSF57667">
    <property type="entry name" value="beta-beta-alpha zinc fingers"/>
    <property type="match status" value="2"/>
</dbReference>
<dbReference type="GO" id="GO:0005634">
    <property type="term" value="C:nucleus"/>
    <property type="evidence" value="ECO:0007669"/>
    <property type="project" value="UniProtKB-SubCell"/>
</dbReference>
<organism evidence="10 11">
    <name type="scientific">Rhipicephalus microplus</name>
    <name type="common">Cattle tick</name>
    <name type="synonym">Boophilus microplus</name>
    <dbReference type="NCBI Taxonomy" id="6941"/>
    <lineage>
        <taxon>Eukaryota</taxon>
        <taxon>Metazoa</taxon>
        <taxon>Ecdysozoa</taxon>
        <taxon>Arthropoda</taxon>
        <taxon>Chelicerata</taxon>
        <taxon>Arachnida</taxon>
        <taxon>Acari</taxon>
        <taxon>Parasitiformes</taxon>
        <taxon>Ixodida</taxon>
        <taxon>Ixodoidea</taxon>
        <taxon>Ixodidae</taxon>
        <taxon>Rhipicephalinae</taxon>
        <taxon>Rhipicephalus</taxon>
        <taxon>Boophilus</taxon>
    </lineage>
</organism>
<sequence length="220" mass="25317">MKSGTTWLENGPAVQAQREVRAAERDRMISYEEITKHYRLGRVRFPPAHTSLNKQQVTAWRLLQTNTFPNPVTFHYIYQEIYSDLCSQSSATPDQYHTLVFLEDRVHSCRQCTYVSKDKGSMTAHLRKHTGERPFQCHLCPAAFSNSSNLIRHVRTHTGKRPFSCPHCNASFSQKQNLIRHVAGTHAGERPFSCAHCQKSFLLKQQLIRHVACCHSKKKP</sequence>
<reference evidence="10" key="2">
    <citation type="submission" date="2021-09" db="EMBL/GenBank/DDBJ databases">
        <authorList>
            <person name="Jia N."/>
            <person name="Wang J."/>
            <person name="Shi W."/>
            <person name="Du L."/>
            <person name="Sun Y."/>
            <person name="Zhan W."/>
            <person name="Jiang J."/>
            <person name="Wang Q."/>
            <person name="Zhang B."/>
            <person name="Ji P."/>
            <person name="Sakyi L.B."/>
            <person name="Cui X."/>
            <person name="Yuan T."/>
            <person name="Jiang B."/>
            <person name="Yang W."/>
            <person name="Lam T.T.-Y."/>
            <person name="Chang Q."/>
            <person name="Ding S."/>
            <person name="Wang X."/>
            <person name="Zhu J."/>
            <person name="Ruan X."/>
            <person name="Zhao L."/>
            <person name="Wei J."/>
            <person name="Que T."/>
            <person name="Du C."/>
            <person name="Cheng J."/>
            <person name="Dai P."/>
            <person name="Han X."/>
            <person name="Huang E."/>
            <person name="Gao Y."/>
            <person name="Liu J."/>
            <person name="Shao H."/>
            <person name="Ye R."/>
            <person name="Li L."/>
            <person name="Wei W."/>
            <person name="Wang X."/>
            <person name="Wang C."/>
            <person name="Huo Q."/>
            <person name="Li W."/>
            <person name="Guo W."/>
            <person name="Chen H."/>
            <person name="Chen S."/>
            <person name="Zhou L."/>
            <person name="Zhou L."/>
            <person name="Ni X."/>
            <person name="Tian J."/>
            <person name="Zhou Y."/>
            <person name="Sheng Y."/>
            <person name="Liu T."/>
            <person name="Pan Y."/>
            <person name="Xia L."/>
            <person name="Li J."/>
            <person name="Zhao F."/>
            <person name="Cao W."/>
        </authorList>
    </citation>
    <scope>NUCLEOTIDE SEQUENCE</scope>
    <source>
        <strain evidence="10">Rmic-2018</strain>
        <tissue evidence="10">Larvae</tissue>
    </source>
</reference>
<keyword evidence="2" id="KW-0479">Metal-binding</keyword>
<evidence type="ECO:0000313" key="11">
    <source>
        <dbReference type="Proteomes" id="UP000821866"/>
    </source>
</evidence>
<evidence type="ECO:0000256" key="3">
    <source>
        <dbReference type="ARBA" id="ARBA00022737"/>
    </source>
</evidence>
<feature type="domain" description="C2H2-type" evidence="9">
    <location>
        <begin position="107"/>
        <end position="134"/>
    </location>
</feature>
<dbReference type="AlphaFoldDB" id="A0A9J6ED01"/>
<evidence type="ECO:0000259" key="9">
    <source>
        <dbReference type="PROSITE" id="PS50157"/>
    </source>
</evidence>
<dbReference type="PROSITE" id="PS50157">
    <property type="entry name" value="ZINC_FINGER_C2H2_2"/>
    <property type="match status" value="4"/>
</dbReference>
<keyword evidence="11" id="KW-1185">Reference proteome</keyword>
<dbReference type="EMBL" id="JABSTU010000005">
    <property type="protein sequence ID" value="KAH8031973.1"/>
    <property type="molecule type" value="Genomic_DNA"/>
</dbReference>
<keyword evidence="3" id="KW-0677">Repeat</keyword>